<dbReference type="EMBL" id="UINC01112651">
    <property type="protein sequence ID" value="SVC81748.1"/>
    <property type="molecule type" value="Genomic_DNA"/>
</dbReference>
<proteinExistence type="predicted"/>
<accession>A0A382Q9X5</accession>
<dbReference type="AlphaFoldDB" id="A0A382Q9X5"/>
<organism evidence="1">
    <name type="scientific">marine metagenome</name>
    <dbReference type="NCBI Taxonomy" id="408172"/>
    <lineage>
        <taxon>unclassified sequences</taxon>
        <taxon>metagenomes</taxon>
        <taxon>ecological metagenomes</taxon>
    </lineage>
</organism>
<feature type="non-terminal residue" evidence="1">
    <location>
        <position position="1"/>
    </location>
</feature>
<dbReference type="PROSITE" id="PS51257">
    <property type="entry name" value="PROKAR_LIPOPROTEIN"/>
    <property type="match status" value="1"/>
</dbReference>
<protein>
    <submittedName>
        <fullName evidence="1">Uncharacterized protein</fullName>
    </submittedName>
</protein>
<sequence length="84" mass="9069">MRYFSTKFLKQALMLVVLLLSLALVGCSNNNGGDDGGDDMDQASDNLVSIKMDLSNSAGLLTTDSTSSARMHRKNARYLGIEPN</sequence>
<feature type="non-terminal residue" evidence="1">
    <location>
        <position position="84"/>
    </location>
</feature>
<evidence type="ECO:0000313" key="1">
    <source>
        <dbReference type="EMBL" id="SVC81748.1"/>
    </source>
</evidence>
<gene>
    <name evidence="1" type="ORF">METZ01_LOCUS334602</name>
</gene>
<reference evidence="1" key="1">
    <citation type="submission" date="2018-05" db="EMBL/GenBank/DDBJ databases">
        <authorList>
            <person name="Lanie J.A."/>
            <person name="Ng W.-L."/>
            <person name="Kazmierczak K.M."/>
            <person name="Andrzejewski T.M."/>
            <person name="Davidsen T.M."/>
            <person name="Wayne K.J."/>
            <person name="Tettelin H."/>
            <person name="Glass J.I."/>
            <person name="Rusch D."/>
            <person name="Podicherti R."/>
            <person name="Tsui H.-C.T."/>
            <person name="Winkler M.E."/>
        </authorList>
    </citation>
    <scope>NUCLEOTIDE SEQUENCE</scope>
</reference>
<name>A0A382Q9X5_9ZZZZ</name>